<comment type="caution">
    <text evidence="10">The sequence shown here is derived from an EMBL/GenBank/DDBJ whole genome shotgun (WGS) entry which is preliminary data.</text>
</comment>
<feature type="domain" description="14-3-3" evidence="9">
    <location>
        <begin position="1"/>
        <end position="246"/>
    </location>
</feature>
<comment type="subcellular location">
    <subcellularLocation>
        <location evidence="1">Membrane</location>
    </subcellularLocation>
</comment>
<name>A0A5N5NPD4_9ROSI</name>
<dbReference type="PANTHER" id="PTHR31113">
    <property type="entry name" value="UPF0496 PROTEIN 3-RELATED"/>
    <property type="match status" value="1"/>
</dbReference>
<keyword evidence="11" id="KW-1185">Reference proteome</keyword>
<keyword evidence="5 8" id="KW-1133">Transmembrane helix</keyword>
<evidence type="ECO:0000256" key="3">
    <source>
        <dbReference type="ARBA" id="ARBA00009074"/>
    </source>
</evidence>
<dbReference type="GO" id="GO:0016020">
    <property type="term" value="C:membrane"/>
    <property type="evidence" value="ECO:0007669"/>
    <property type="project" value="UniProtKB-SubCell"/>
</dbReference>
<evidence type="ECO:0000256" key="7">
    <source>
        <dbReference type="SAM" id="MobiDB-lite"/>
    </source>
</evidence>
<feature type="region of interest" description="Disordered" evidence="7">
    <location>
        <begin position="147"/>
        <end position="175"/>
    </location>
</feature>
<proteinExistence type="inferred from homology"/>
<evidence type="ECO:0000313" key="10">
    <source>
        <dbReference type="EMBL" id="KAB5568106.1"/>
    </source>
</evidence>
<evidence type="ECO:0000256" key="4">
    <source>
        <dbReference type="ARBA" id="ARBA00022692"/>
    </source>
</evidence>
<protein>
    <recommendedName>
        <fullName evidence="9">14-3-3 domain-containing protein</fullName>
    </recommendedName>
</protein>
<dbReference type="InterPro" id="IPR000308">
    <property type="entry name" value="14-3-3"/>
</dbReference>
<evidence type="ECO:0000256" key="8">
    <source>
        <dbReference type="SAM" id="Phobius"/>
    </source>
</evidence>
<dbReference type="EMBL" id="VDCV01000002">
    <property type="protein sequence ID" value="KAB5568106.1"/>
    <property type="molecule type" value="Genomic_DNA"/>
</dbReference>
<keyword evidence="6 8" id="KW-0472">Membrane</keyword>
<dbReference type="AlphaFoldDB" id="A0A5N5NPD4"/>
<evidence type="ECO:0000313" key="11">
    <source>
        <dbReference type="Proteomes" id="UP000326939"/>
    </source>
</evidence>
<feature type="compositionally biased region" description="Polar residues" evidence="7">
    <location>
        <begin position="157"/>
        <end position="175"/>
    </location>
</feature>
<organism evidence="10 11">
    <name type="scientific">Salix brachista</name>
    <dbReference type="NCBI Taxonomy" id="2182728"/>
    <lineage>
        <taxon>Eukaryota</taxon>
        <taxon>Viridiplantae</taxon>
        <taxon>Streptophyta</taxon>
        <taxon>Embryophyta</taxon>
        <taxon>Tracheophyta</taxon>
        <taxon>Spermatophyta</taxon>
        <taxon>Magnoliopsida</taxon>
        <taxon>eudicotyledons</taxon>
        <taxon>Gunneridae</taxon>
        <taxon>Pentapetalae</taxon>
        <taxon>rosids</taxon>
        <taxon>fabids</taxon>
        <taxon>Malpighiales</taxon>
        <taxon>Salicaceae</taxon>
        <taxon>Saliceae</taxon>
        <taxon>Salix</taxon>
    </lineage>
</organism>
<dbReference type="SMART" id="SM00101">
    <property type="entry name" value="14_3_3"/>
    <property type="match status" value="1"/>
</dbReference>
<dbReference type="InterPro" id="IPR007749">
    <property type="entry name" value="DUF677"/>
</dbReference>
<evidence type="ECO:0000256" key="2">
    <source>
        <dbReference type="ARBA" id="ARBA00006141"/>
    </source>
</evidence>
<sequence>MEKVSISLENKELTMEERNLLSMAYKNVIGARRASWRIISSIEQKEGSRGNKDHVSVTRDYRAKIETELSSICDGILKVLDSKVIPVAKAGKSKCFYLKMKGDYHRCIPLDLQKSIPAHCIYILQWLKTDLLDKSRRTMLEYLSLSPREAQHKPDQHNQAQDHNGGSPKGRSNSLSNKLNVNIEEYKEAFRTKSYVEMWSKVHDQLRRTSIDGVDKVASTSSSSLPFYLHLSDYLFEPHQQETLREMMGSLKFHHLLVDFFEASSKACHICDLLLQCNQQTRGNYKRIKRVIKLSKRVQDSADCSDDKIRGAMFRELAAYASLENPLSMFFSTVKFHDFHDDNEVFLRGLTSEKRRIVRKAKFRRIFVRVGGGCLVISHTALLIALLVAAIHSMVGIVAAPGLMGCSLYVFRKQIKFVRRGSETVLLEKRLGAQLDLAAKGIYMLINDFNTMSRLTRSLFDEVEHQKALAGMCVRSNKPELLKEVVKEFHIQDSCYLERLEELERHIYLCFHTMNRFRRLVMEEIMVESSSSTADDHQREIL</sequence>
<reference evidence="11" key="1">
    <citation type="journal article" date="2019" name="Gigascience">
        <title>De novo genome assembly of the endangered Acer yangbiense, a plant species with extremely small populations endemic to Yunnan Province, China.</title>
        <authorList>
            <person name="Yang J."/>
            <person name="Wariss H.M."/>
            <person name="Tao L."/>
            <person name="Zhang R."/>
            <person name="Yun Q."/>
            <person name="Hollingsworth P."/>
            <person name="Dao Z."/>
            <person name="Luo G."/>
            <person name="Guo H."/>
            <person name="Ma Y."/>
            <person name="Sun W."/>
        </authorList>
    </citation>
    <scope>NUCLEOTIDE SEQUENCE [LARGE SCALE GENOMIC DNA]</scope>
    <source>
        <strain evidence="11">cv. br00</strain>
    </source>
</reference>
<dbReference type="InterPro" id="IPR023410">
    <property type="entry name" value="14-3-3_domain"/>
</dbReference>
<comment type="similarity">
    <text evidence="3">Belongs to the UPF0496 family.</text>
</comment>
<keyword evidence="4 8" id="KW-0812">Transmembrane</keyword>
<feature type="transmembrane region" description="Helical" evidence="8">
    <location>
        <begin position="394"/>
        <end position="411"/>
    </location>
</feature>
<gene>
    <name evidence="10" type="ORF">DKX38_001899</name>
</gene>
<evidence type="ECO:0000256" key="6">
    <source>
        <dbReference type="ARBA" id="ARBA00023136"/>
    </source>
</evidence>
<evidence type="ECO:0000256" key="1">
    <source>
        <dbReference type="ARBA" id="ARBA00004370"/>
    </source>
</evidence>
<comment type="similarity">
    <text evidence="2">Belongs to the 14-3-3 family.</text>
</comment>
<dbReference type="PANTHER" id="PTHR31113:SF20">
    <property type="entry name" value="UPF0496 PROTEIN 2-RELATED"/>
    <property type="match status" value="1"/>
</dbReference>
<evidence type="ECO:0000256" key="5">
    <source>
        <dbReference type="ARBA" id="ARBA00022989"/>
    </source>
</evidence>
<dbReference type="InterPro" id="IPR036815">
    <property type="entry name" value="14-3-3_dom_sf"/>
</dbReference>
<dbReference type="Pfam" id="PF00244">
    <property type="entry name" value="14-3-3"/>
    <property type="match status" value="1"/>
</dbReference>
<dbReference type="SUPFAM" id="SSF48445">
    <property type="entry name" value="14-3-3 protein"/>
    <property type="match status" value="1"/>
</dbReference>
<dbReference type="PRINTS" id="PR00305">
    <property type="entry name" value="1433ZETA"/>
</dbReference>
<evidence type="ECO:0000259" key="9">
    <source>
        <dbReference type="SMART" id="SM00101"/>
    </source>
</evidence>
<dbReference type="Gene3D" id="1.20.190.20">
    <property type="entry name" value="14-3-3 domain"/>
    <property type="match status" value="1"/>
</dbReference>
<dbReference type="Proteomes" id="UP000326939">
    <property type="component" value="Chromosome 2"/>
</dbReference>
<accession>A0A5N5NPD4</accession>
<dbReference type="Pfam" id="PF05055">
    <property type="entry name" value="DUF677"/>
    <property type="match status" value="1"/>
</dbReference>
<feature type="transmembrane region" description="Helical" evidence="8">
    <location>
        <begin position="366"/>
        <end position="388"/>
    </location>
</feature>